<gene>
    <name evidence="2" type="ORF">FJTKL_03599</name>
</gene>
<evidence type="ECO:0008006" key="4">
    <source>
        <dbReference type="Google" id="ProtNLM"/>
    </source>
</evidence>
<evidence type="ECO:0000313" key="3">
    <source>
        <dbReference type="Proteomes" id="UP001600888"/>
    </source>
</evidence>
<evidence type="ECO:0000256" key="1">
    <source>
        <dbReference type="SAM" id="MobiDB-lite"/>
    </source>
</evidence>
<protein>
    <recommendedName>
        <fullName evidence="4">F-box domain-containing protein</fullName>
    </recommendedName>
</protein>
<proteinExistence type="predicted"/>
<comment type="caution">
    <text evidence="2">The sequence shown here is derived from an EMBL/GenBank/DDBJ whole genome shotgun (WGS) entry which is preliminary data.</text>
</comment>
<organism evidence="2 3">
    <name type="scientific">Diaporthe vaccinii</name>
    <dbReference type="NCBI Taxonomy" id="105482"/>
    <lineage>
        <taxon>Eukaryota</taxon>
        <taxon>Fungi</taxon>
        <taxon>Dikarya</taxon>
        <taxon>Ascomycota</taxon>
        <taxon>Pezizomycotina</taxon>
        <taxon>Sordariomycetes</taxon>
        <taxon>Sordariomycetidae</taxon>
        <taxon>Diaporthales</taxon>
        <taxon>Diaporthaceae</taxon>
        <taxon>Diaporthe</taxon>
        <taxon>Diaporthe eres species complex</taxon>
    </lineage>
</organism>
<dbReference type="Proteomes" id="UP001600888">
    <property type="component" value="Unassembled WGS sequence"/>
</dbReference>
<keyword evidence="3" id="KW-1185">Reference proteome</keyword>
<feature type="region of interest" description="Disordered" evidence="1">
    <location>
        <begin position="1"/>
        <end position="21"/>
    </location>
</feature>
<evidence type="ECO:0000313" key="2">
    <source>
        <dbReference type="EMBL" id="KAL2274200.1"/>
    </source>
</evidence>
<name>A0ABR4DVU8_9PEZI</name>
<dbReference type="EMBL" id="JBAWTH010000164">
    <property type="protein sequence ID" value="KAL2274200.1"/>
    <property type="molecule type" value="Genomic_DNA"/>
</dbReference>
<reference evidence="2 3" key="1">
    <citation type="submission" date="2024-03" db="EMBL/GenBank/DDBJ databases">
        <title>A high-quality draft genome sequence of Diaporthe vaccinii, a causative agent of upright dieback and viscid rot disease in cranberry plants.</title>
        <authorList>
            <person name="Sarrasin M."/>
            <person name="Lang B.F."/>
            <person name="Burger G."/>
        </authorList>
    </citation>
    <scope>NUCLEOTIDE SEQUENCE [LARGE SCALE GENOMIC DNA]</scope>
    <source>
        <strain evidence="2 3">IS7</strain>
    </source>
</reference>
<sequence length="435" mass="50018">MDSDDLQRQGSDSEAGEGLGSPAKCIESLPVEIQRQIMFCLPGLASLGAIIRASPIFYSLYQSEPKNFITNCLILSLGDAFLDASTAHAAMQDDFQRQRRDAMKMRRESSIVWPFLESYRKKVEELPCNAWIHSISLPEAVQMATFHTSTVEPLVEQYASWALGNLGISAKPTALSSTERTRIQRAMYRFQILCDVFGNKLKHDNLSANRPRNLRCLRFLSRYEPWEIEEILCINTFFQEKYEQRLSEVSDDLNPNNNRLHSHSPLGGPEDAFDLEQARTRSFFRNFLVSQGLPLLASLLPADDHDELVDGLSVHMHHFVSDTWLDDITGNTDMHQRWERSYSERDAAQDEGRPMTFLGDDLDSPPLAWVLIWGEAYSNLFGTFIPKPLRLWGYIMWDARRLEESGAKDVLMHEWYEMWQGGDYRDSLRAWNHRG</sequence>
<accession>A0ABR4DVU8</accession>